<dbReference type="PANTHER" id="PTHR13774:SF32">
    <property type="entry name" value="ANTISENSE-ENHANCING SEQUENCE 1"/>
    <property type="match status" value="1"/>
</dbReference>
<accession>A0A1B1YW04</accession>
<dbReference type="InParanoid" id="A0A1B1YW04"/>
<dbReference type="AlphaFoldDB" id="A0A1B1YW04"/>
<dbReference type="EMBL" id="CP014671">
    <property type="protein sequence ID" value="ANX04823.1"/>
    <property type="molecule type" value="Genomic_DNA"/>
</dbReference>
<dbReference type="Gene3D" id="3.10.310.10">
    <property type="entry name" value="Diaminopimelate Epimerase, Chain A, domain 1"/>
    <property type="match status" value="2"/>
</dbReference>
<dbReference type="Pfam" id="PF02567">
    <property type="entry name" value="PhzC-PhzF"/>
    <property type="match status" value="1"/>
</dbReference>
<organism evidence="2 3">
    <name type="scientific">Immundisolibacter cernigliae</name>
    <dbReference type="NCBI Taxonomy" id="1810504"/>
    <lineage>
        <taxon>Bacteria</taxon>
        <taxon>Pseudomonadati</taxon>
        <taxon>Pseudomonadota</taxon>
        <taxon>Gammaproteobacteria</taxon>
        <taxon>Immundisolibacterales</taxon>
        <taxon>Immundisolibacteraceae</taxon>
        <taxon>Immundisolibacter</taxon>
    </lineage>
</organism>
<protein>
    <recommendedName>
        <fullName evidence="4">Phenazine biosynthesis protein PhzF</fullName>
    </recommendedName>
</protein>
<dbReference type="InterPro" id="IPR003719">
    <property type="entry name" value="Phenazine_PhzF-like"/>
</dbReference>
<sequence length="301" mass="32470">MDLSLYTVDVFTGQPFGGAQIAVFPRAEALDTAQMQRIAAELNLPDSVFLGATDQPHRYRLRTFTPREEVDFAGHAVLAAAHVLAISGQASLGTVLELLHGFGPVQVRLGPLQGRSGFVQFSRTVFPVTDRFVPAADELAGILSVERRLLGERDLQPLLVACERPYLILPLRSLEAVTQARFNAAAWAGSHAPSMLAQELLLFCRQTESPQANFHARLIGPDIGVRDDPPVGAALPAFAAYLAAQPGLRAGTHTFTVERGFDATRKSLLQAEFDKREQGGLTLRVGGQAVQVIQGTLSLPD</sequence>
<gene>
    <name evidence="2" type="ORF">PG2T_12035</name>
</gene>
<dbReference type="Proteomes" id="UP000092952">
    <property type="component" value="Chromosome"/>
</dbReference>
<keyword evidence="3" id="KW-1185">Reference proteome</keyword>
<evidence type="ECO:0000313" key="2">
    <source>
        <dbReference type="EMBL" id="ANX04823.1"/>
    </source>
</evidence>
<dbReference type="OrthoDB" id="9788221at2"/>
<name>A0A1B1YW04_9GAMM</name>
<dbReference type="GO" id="GO:0005737">
    <property type="term" value="C:cytoplasm"/>
    <property type="evidence" value="ECO:0007669"/>
    <property type="project" value="TreeGrafter"/>
</dbReference>
<reference evidence="3" key="1">
    <citation type="submission" date="2016-03" db="EMBL/GenBank/DDBJ databases">
        <title>Complete genome sequence of Solimmundus cernigliae, representing a novel lineage of polycyclic aromatic hydrocarbon degraders within the Gammaproteobacteria.</title>
        <authorList>
            <person name="Singleton D.R."/>
            <person name="Dickey A.N."/>
            <person name="Scholl E.H."/>
            <person name="Wright F.A."/>
            <person name="Aitken M.D."/>
        </authorList>
    </citation>
    <scope>NUCLEOTIDE SEQUENCE [LARGE SCALE GENOMIC DNA]</scope>
    <source>
        <strain evidence="3">TR3.2</strain>
    </source>
</reference>
<comment type="similarity">
    <text evidence="1">Belongs to the PhzF family.</text>
</comment>
<evidence type="ECO:0000313" key="3">
    <source>
        <dbReference type="Proteomes" id="UP000092952"/>
    </source>
</evidence>
<dbReference type="KEGG" id="gbi:PG2T_12035"/>
<evidence type="ECO:0000256" key="1">
    <source>
        <dbReference type="ARBA" id="ARBA00008270"/>
    </source>
</evidence>
<dbReference type="SUPFAM" id="SSF54506">
    <property type="entry name" value="Diaminopimelate epimerase-like"/>
    <property type="match status" value="1"/>
</dbReference>
<dbReference type="GO" id="GO:0016853">
    <property type="term" value="F:isomerase activity"/>
    <property type="evidence" value="ECO:0007669"/>
    <property type="project" value="TreeGrafter"/>
</dbReference>
<proteinExistence type="inferred from homology"/>
<dbReference type="PANTHER" id="PTHR13774">
    <property type="entry name" value="PHENAZINE BIOSYNTHESIS PROTEIN"/>
    <property type="match status" value="1"/>
</dbReference>
<evidence type="ECO:0008006" key="4">
    <source>
        <dbReference type="Google" id="ProtNLM"/>
    </source>
</evidence>
<dbReference type="PIRSF" id="PIRSF016184">
    <property type="entry name" value="PhzC_PhzF"/>
    <property type="match status" value="1"/>
</dbReference>
<dbReference type="NCBIfam" id="TIGR00654">
    <property type="entry name" value="PhzF_family"/>
    <property type="match status" value="1"/>
</dbReference>
<dbReference type="RefSeq" id="WP_068805805.1">
    <property type="nucleotide sequence ID" value="NZ_CP014671.1"/>
</dbReference>